<dbReference type="SMART" id="SM00900">
    <property type="entry name" value="FMN_bind"/>
    <property type="match status" value="1"/>
</dbReference>
<accession>A0A412FQ28</accession>
<dbReference type="Pfam" id="PF04205">
    <property type="entry name" value="FMN_bind"/>
    <property type="match status" value="1"/>
</dbReference>
<evidence type="ECO:0000259" key="2">
    <source>
        <dbReference type="SMART" id="SM00900"/>
    </source>
</evidence>
<evidence type="ECO:0000313" key="4">
    <source>
        <dbReference type="Proteomes" id="UP000284178"/>
    </source>
</evidence>
<feature type="signal peptide" evidence="1">
    <location>
        <begin position="1"/>
        <end position="19"/>
    </location>
</feature>
<dbReference type="Gene3D" id="3.90.1010.20">
    <property type="match status" value="1"/>
</dbReference>
<name>A0A412FQ28_9FIRM</name>
<protein>
    <submittedName>
        <fullName evidence="3">FMN-binding protein</fullName>
    </submittedName>
</protein>
<dbReference type="AlphaFoldDB" id="A0A412FQ28"/>
<organism evidence="3 4">
    <name type="scientific">Holdemania filiformis</name>
    <dbReference type="NCBI Taxonomy" id="61171"/>
    <lineage>
        <taxon>Bacteria</taxon>
        <taxon>Bacillati</taxon>
        <taxon>Bacillota</taxon>
        <taxon>Erysipelotrichia</taxon>
        <taxon>Erysipelotrichales</taxon>
        <taxon>Erysipelotrichaceae</taxon>
        <taxon>Holdemania</taxon>
    </lineage>
</organism>
<sequence>MKKFLALALAGMMVLSMSACGSKDKGGEAAGYKDGTYTSTQKGNNGDVTVEVKIEGGKITSVTTPEQAETAGLGDVAMEKVCAAIVEANSAEVDTVSGATNSSNAVIKGVTECLDQAK</sequence>
<feature type="chain" id="PRO_5038423132" evidence="1">
    <location>
        <begin position="20"/>
        <end position="118"/>
    </location>
</feature>
<reference evidence="3 4" key="1">
    <citation type="submission" date="2018-08" db="EMBL/GenBank/DDBJ databases">
        <title>A genome reference for cultivated species of the human gut microbiota.</title>
        <authorList>
            <person name="Zou Y."/>
            <person name="Xue W."/>
            <person name="Luo G."/>
        </authorList>
    </citation>
    <scope>NUCLEOTIDE SEQUENCE [LARGE SCALE GENOMIC DNA]</scope>
    <source>
        <strain evidence="3 4">AF24-29</strain>
    </source>
</reference>
<dbReference type="GO" id="GO:0016020">
    <property type="term" value="C:membrane"/>
    <property type="evidence" value="ECO:0007669"/>
    <property type="project" value="InterPro"/>
</dbReference>
<dbReference type="GeneID" id="83016528"/>
<evidence type="ECO:0000313" key="3">
    <source>
        <dbReference type="EMBL" id="RGR70268.1"/>
    </source>
</evidence>
<keyword evidence="1" id="KW-0732">Signal</keyword>
<proteinExistence type="predicted"/>
<dbReference type="GO" id="GO:0010181">
    <property type="term" value="F:FMN binding"/>
    <property type="evidence" value="ECO:0007669"/>
    <property type="project" value="InterPro"/>
</dbReference>
<dbReference type="EMBL" id="QRUP01000021">
    <property type="protein sequence ID" value="RGR70268.1"/>
    <property type="molecule type" value="Genomic_DNA"/>
</dbReference>
<feature type="domain" description="FMN-binding" evidence="2">
    <location>
        <begin position="43"/>
        <end position="117"/>
    </location>
</feature>
<dbReference type="Proteomes" id="UP000284178">
    <property type="component" value="Unassembled WGS sequence"/>
</dbReference>
<dbReference type="RefSeq" id="WP_117895778.1">
    <property type="nucleotide sequence ID" value="NZ_CABJCV010000021.1"/>
</dbReference>
<gene>
    <name evidence="3" type="ORF">DWY25_14090</name>
</gene>
<comment type="caution">
    <text evidence="3">The sequence shown here is derived from an EMBL/GenBank/DDBJ whole genome shotgun (WGS) entry which is preliminary data.</text>
</comment>
<dbReference type="InterPro" id="IPR007329">
    <property type="entry name" value="FMN-bd"/>
</dbReference>
<evidence type="ECO:0000256" key="1">
    <source>
        <dbReference type="SAM" id="SignalP"/>
    </source>
</evidence>
<keyword evidence="4" id="KW-1185">Reference proteome</keyword>
<dbReference type="PROSITE" id="PS51257">
    <property type="entry name" value="PROKAR_LIPOPROTEIN"/>
    <property type="match status" value="1"/>
</dbReference>